<sequence>PCSSRSLVSARSFSLFSTSRLLLRGLRGRMATGVAGLAGAGAATAAGFGLFGYNRENFLYDAELRFERFSAGREFAIGQQEQFRADIKALTALTAKKNGIYAVVATLDMALCVALYCAGRLGLHGPAPPGWIM</sequence>
<comment type="caution">
    <text evidence="2">The sequence shown here is derived from an EMBL/GenBank/DDBJ whole genome shotgun (WGS) entry which is preliminary data.</text>
</comment>
<feature type="non-terminal residue" evidence="2">
    <location>
        <position position="133"/>
    </location>
</feature>
<keyword evidence="1" id="KW-0472">Membrane</keyword>
<keyword evidence="1" id="KW-1133">Transmembrane helix</keyword>
<proteinExistence type="predicted"/>
<reference evidence="2" key="1">
    <citation type="submission" date="2021-02" db="EMBL/GenBank/DDBJ databases">
        <authorList>
            <person name="Dougan E. K."/>
            <person name="Rhodes N."/>
            <person name="Thang M."/>
            <person name="Chan C."/>
        </authorList>
    </citation>
    <scope>NUCLEOTIDE SEQUENCE</scope>
</reference>
<keyword evidence="3" id="KW-1185">Reference proteome</keyword>
<feature type="non-terminal residue" evidence="2">
    <location>
        <position position="1"/>
    </location>
</feature>
<protein>
    <submittedName>
        <fullName evidence="2">Uncharacterized protein</fullName>
    </submittedName>
</protein>
<feature type="transmembrane region" description="Helical" evidence="1">
    <location>
        <begin position="100"/>
        <end position="123"/>
    </location>
</feature>
<evidence type="ECO:0000256" key="1">
    <source>
        <dbReference type="SAM" id="Phobius"/>
    </source>
</evidence>
<feature type="transmembrane region" description="Helical" evidence="1">
    <location>
        <begin position="30"/>
        <end position="53"/>
    </location>
</feature>
<dbReference type="EMBL" id="CAJNNV010015942">
    <property type="protein sequence ID" value="CAE8603999.1"/>
    <property type="molecule type" value="Genomic_DNA"/>
</dbReference>
<organism evidence="2 3">
    <name type="scientific">Polarella glacialis</name>
    <name type="common">Dinoflagellate</name>
    <dbReference type="NCBI Taxonomy" id="89957"/>
    <lineage>
        <taxon>Eukaryota</taxon>
        <taxon>Sar</taxon>
        <taxon>Alveolata</taxon>
        <taxon>Dinophyceae</taxon>
        <taxon>Suessiales</taxon>
        <taxon>Suessiaceae</taxon>
        <taxon>Polarella</taxon>
    </lineage>
</organism>
<gene>
    <name evidence="2" type="ORF">PGLA1383_LOCUS22193</name>
</gene>
<dbReference type="AlphaFoldDB" id="A0A813ERX2"/>
<keyword evidence="1" id="KW-0812">Transmembrane</keyword>
<accession>A0A813ERX2</accession>
<evidence type="ECO:0000313" key="3">
    <source>
        <dbReference type="Proteomes" id="UP000654075"/>
    </source>
</evidence>
<dbReference type="Proteomes" id="UP000654075">
    <property type="component" value="Unassembled WGS sequence"/>
</dbReference>
<evidence type="ECO:0000313" key="2">
    <source>
        <dbReference type="EMBL" id="CAE8603999.1"/>
    </source>
</evidence>
<name>A0A813ERX2_POLGL</name>